<proteinExistence type="predicted"/>
<feature type="compositionally biased region" description="Low complexity" evidence="1">
    <location>
        <begin position="122"/>
        <end position="146"/>
    </location>
</feature>
<dbReference type="AlphaFoldDB" id="A0A9W6F5I4"/>
<feature type="region of interest" description="Disordered" evidence="1">
    <location>
        <begin position="1"/>
        <end position="149"/>
    </location>
</feature>
<feature type="region of interest" description="Disordered" evidence="1">
    <location>
        <begin position="483"/>
        <end position="514"/>
    </location>
</feature>
<feature type="compositionally biased region" description="Low complexity" evidence="1">
    <location>
        <begin position="483"/>
        <end position="492"/>
    </location>
</feature>
<feature type="region of interest" description="Disordered" evidence="1">
    <location>
        <begin position="182"/>
        <end position="234"/>
    </location>
</feature>
<comment type="caution">
    <text evidence="2">The sequence shown here is derived from an EMBL/GenBank/DDBJ whole genome shotgun (WGS) entry which is preliminary data.</text>
</comment>
<name>A0A9W6F5I4_9CHLO</name>
<protein>
    <submittedName>
        <fullName evidence="2">Uncharacterized protein</fullName>
    </submittedName>
</protein>
<accession>A0A9W6F5I4</accession>
<dbReference type="EMBL" id="BRXU01000015">
    <property type="protein sequence ID" value="GLC56431.1"/>
    <property type="molecule type" value="Genomic_DNA"/>
</dbReference>
<feature type="region of interest" description="Disordered" evidence="1">
    <location>
        <begin position="663"/>
        <end position="684"/>
    </location>
</feature>
<feature type="compositionally biased region" description="Low complexity" evidence="1">
    <location>
        <begin position="182"/>
        <end position="205"/>
    </location>
</feature>
<gene>
    <name evidence="2" type="primary">PLEST003809</name>
    <name evidence="2" type="ORF">PLESTB_001104100</name>
</gene>
<keyword evidence="3" id="KW-1185">Reference proteome</keyword>
<dbReference type="Proteomes" id="UP001165080">
    <property type="component" value="Unassembled WGS sequence"/>
</dbReference>
<feature type="compositionally biased region" description="Basic and acidic residues" evidence="1">
    <location>
        <begin position="52"/>
        <end position="69"/>
    </location>
</feature>
<feature type="compositionally biased region" description="Low complexity" evidence="1">
    <location>
        <begin position="500"/>
        <end position="512"/>
    </location>
</feature>
<sequence length="826" mass="84312">MDCHGTRPTGQDATGTGSPGGAEAERPRPTNKHARAKSSSPQKDAAGKKRGKTDGYSDSHDDANTDARGDGTSCNDGVSKDLHVPPLITAAQGEAEAAPKPAPQGSATAADPCGASDRAHAPRQQPQRAARSAALAALTGTAAAGQGKPAAVTSGKCLAREAVHSLDGCLLRGAAQAQLDPAASGGSAASAPQAPAAASSLPIASDGGGTGKTLPPAATCQQTAPQSPCRPESAVLAATGAGEPSPLGALDLNLGVCRRRSNNNAGPTISGASGTENVPVNIHRREVSVGSGSHRHGGGPGEQHQLIGNVLGLRMPTQQHGGSTHVQPDCVKPHNPRPPLYPRVVQQQEERDAAVLQLQSATTTAQVSANGVYLLSAGAAAALPGTEAVARDEGSAAQHQPRAVLGMAPANRAEQSLKPAPSGSEQRASQVFRDICSIPMELLLAQQGSSSQGSAYSLGASSSCPTGQTLISAGITNRSASMGSSAGSCSAHSDAHGVRRSSVGTSSNSGSRPVASWGLMPGGGFDPIAKQAAAYGGYGPSSGYPPYGANLYGMYGTDWYGIGAPGCPAYYQYSAMPAPEQPSGPWNMPYYYATPLGPPAVAHDFLGAALPHQPSGQAGWQQYAQGQYGTHGCQLAAMGDGPIRSSAALAGVRVPAAPASTSTAAVSSRAPAPAPQQQQRAPAQAPVITFPNAYCRLPHREYEAFQDEQMDSDYEAFLSQLSGGETLAMTPEPDIYPDLERELFADAPNAPEPSQWSVGGKQAVATNTAWSPSGGMDDCNASDADVKAAWAKILAEDGAQEDIHLAAEFDQYLMRDWSVSVPQPQR</sequence>
<evidence type="ECO:0000256" key="1">
    <source>
        <dbReference type="SAM" id="MobiDB-lite"/>
    </source>
</evidence>
<reference evidence="2 3" key="1">
    <citation type="journal article" date="2023" name="Commun. Biol.">
        <title>Reorganization of the ancestral sex-determining regions during the evolution of trioecy in Pleodorina starrii.</title>
        <authorList>
            <person name="Takahashi K."/>
            <person name="Suzuki S."/>
            <person name="Kawai-Toyooka H."/>
            <person name="Yamamoto K."/>
            <person name="Hamaji T."/>
            <person name="Ootsuki R."/>
            <person name="Yamaguchi H."/>
            <person name="Kawachi M."/>
            <person name="Higashiyama T."/>
            <person name="Nozaki H."/>
        </authorList>
    </citation>
    <scope>NUCLEOTIDE SEQUENCE [LARGE SCALE GENOMIC DNA]</scope>
    <source>
        <strain evidence="2 3">NIES-4479</strain>
    </source>
</reference>
<organism evidence="2 3">
    <name type="scientific">Pleodorina starrii</name>
    <dbReference type="NCBI Taxonomy" id="330485"/>
    <lineage>
        <taxon>Eukaryota</taxon>
        <taxon>Viridiplantae</taxon>
        <taxon>Chlorophyta</taxon>
        <taxon>core chlorophytes</taxon>
        <taxon>Chlorophyceae</taxon>
        <taxon>CS clade</taxon>
        <taxon>Chlamydomonadales</taxon>
        <taxon>Volvocaceae</taxon>
        <taxon>Pleodorina</taxon>
    </lineage>
</organism>
<evidence type="ECO:0000313" key="2">
    <source>
        <dbReference type="EMBL" id="GLC56431.1"/>
    </source>
</evidence>
<evidence type="ECO:0000313" key="3">
    <source>
        <dbReference type="Proteomes" id="UP001165080"/>
    </source>
</evidence>